<dbReference type="PROSITE" id="PS50222">
    <property type="entry name" value="EF_HAND_2"/>
    <property type="match status" value="3"/>
</dbReference>
<dbReference type="InterPro" id="IPR018247">
    <property type="entry name" value="EF_Hand_1_Ca_BS"/>
</dbReference>
<dbReference type="PROSITE" id="PS00018">
    <property type="entry name" value="EF_HAND_1"/>
    <property type="match status" value="1"/>
</dbReference>
<dbReference type="SUPFAM" id="SSF47473">
    <property type="entry name" value="EF-hand"/>
    <property type="match status" value="1"/>
</dbReference>
<evidence type="ECO:0000313" key="4">
    <source>
        <dbReference type="EMBL" id="KAJ3438265.1"/>
    </source>
</evidence>
<organism evidence="4 5">
    <name type="scientific">Anaeramoeba flamelloides</name>
    <dbReference type="NCBI Taxonomy" id="1746091"/>
    <lineage>
        <taxon>Eukaryota</taxon>
        <taxon>Metamonada</taxon>
        <taxon>Anaeramoebidae</taxon>
        <taxon>Anaeramoeba</taxon>
    </lineage>
</organism>
<evidence type="ECO:0000256" key="2">
    <source>
        <dbReference type="ARBA" id="ARBA00022837"/>
    </source>
</evidence>
<dbReference type="Pfam" id="PF13499">
    <property type="entry name" value="EF-hand_7"/>
    <property type="match status" value="2"/>
</dbReference>
<feature type="domain" description="EF-hand" evidence="3">
    <location>
        <begin position="114"/>
        <end position="149"/>
    </location>
</feature>
<keyword evidence="2" id="KW-0106">Calcium</keyword>
<comment type="caution">
    <text evidence="4">The sequence shown here is derived from an EMBL/GenBank/DDBJ whole genome shotgun (WGS) entry which is preliminary data.</text>
</comment>
<dbReference type="InterPro" id="IPR050230">
    <property type="entry name" value="CALM/Myosin/TropC-like"/>
</dbReference>
<evidence type="ECO:0000259" key="3">
    <source>
        <dbReference type="PROSITE" id="PS50222"/>
    </source>
</evidence>
<dbReference type="EMBL" id="JANTQA010000033">
    <property type="protein sequence ID" value="KAJ3438265.1"/>
    <property type="molecule type" value="Genomic_DNA"/>
</dbReference>
<keyword evidence="1" id="KW-0677">Repeat</keyword>
<evidence type="ECO:0000256" key="1">
    <source>
        <dbReference type="ARBA" id="ARBA00022737"/>
    </source>
</evidence>
<feature type="domain" description="EF-hand" evidence="3">
    <location>
        <begin position="41"/>
        <end position="76"/>
    </location>
</feature>
<protein>
    <submittedName>
        <fullName evidence="4">Ef-hand protein</fullName>
    </submittedName>
</protein>
<sequence length="184" mass="21574">MKISFTKEVKKFFDPKEFSIFLFFLNKAILKNMSLTDFPKKELEKITECFNFYDRDADGKIDLEDIGKLARSLGRIPSEKELEGYTKKIKDEKLTQISLVEFLEILQDMDEKQEDIEELRKAFLIFDKKKNGEISVKEFKKILMNHGEVLSKQEINEIIQDFDPESDGVIDIDDFVQSIISNQN</sequence>
<dbReference type="CDD" id="cd00051">
    <property type="entry name" value="EFh"/>
    <property type="match status" value="1"/>
</dbReference>
<dbReference type="Gene3D" id="1.10.238.10">
    <property type="entry name" value="EF-hand"/>
    <property type="match status" value="2"/>
</dbReference>
<reference evidence="4" key="1">
    <citation type="submission" date="2022-08" db="EMBL/GenBank/DDBJ databases">
        <title>Novel sulphate-reducing endosymbionts in the free-living metamonad Anaeramoeba.</title>
        <authorList>
            <person name="Jerlstrom-Hultqvist J."/>
            <person name="Cepicka I."/>
            <person name="Gallot-Lavallee L."/>
            <person name="Salas-Leiva D."/>
            <person name="Curtis B.A."/>
            <person name="Zahonova K."/>
            <person name="Pipaliya S."/>
            <person name="Dacks J."/>
            <person name="Roger A.J."/>
        </authorList>
    </citation>
    <scope>NUCLEOTIDE SEQUENCE</scope>
    <source>
        <strain evidence="4">Busselton2</strain>
    </source>
</reference>
<dbReference type="Proteomes" id="UP001146793">
    <property type="component" value="Unassembled WGS sequence"/>
</dbReference>
<dbReference type="GO" id="GO:0016460">
    <property type="term" value="C:myosin II complex"/>
    <property type="evidence" value="ECO:0007669"/>
    <property type="project" value="TreeGrafter"/>
</dbReference>
<name>A0AAV7ZE53_9EUKA</name>
<dbReference type="AlphaFoldDB" id="A0AAV7ZE53"/>
<evidence type="ECO:0000313" key="5">
    <source>
        <dbReference type="Proteomes" id="UP001146793"/>
    </source>
</evidence>
<proteinExistence type="predicted"/>
<dbReference type="FunFam" id="1.10.238.10:FF:000001">
    <property type="entry name" value="Calmodulin 1"/>
    <property type="match status" value="1"/>
</dbReference>
<dbReference type="InterPro" id="IPR011992">
    <property type="entry name" value="EF-hand-dom_pair"/>
</dbReference>
<dbReference type="InterPro" id="IPR002048">
    <property type="entry name" value="EF_hand_dom"/>
</dbReference>
<gene>
    <name evidence="4" type="ORF">M0812_17446</name>
</gene>
<feature type="domain" description="EF-hand" evidence="3">
    <location>
        <begin position="150"/>
        <end position="184"/>
    </location>
</feature>
<dbReference type="GO" id="GO:0005509">
    <property type="term" value="F:calcium ion binding"/>
    <property type="evidence" value="ECO:0007669"/>
    <property type="project" value="InterPro"/>
</dbReference>
<dbReference type="SMART" id="SM00054">
    <property type="entry name" value="EFh"/>
    <property type="match status" value="3"/>
</dbReference>
<accession>A0AAV7ZE53</accession>
<dbReference type="PANTHER" id="PTHR23048:SF0">
    <property type="entry name" value="CALMODULIN LIKE 3"/>
    <property type="match status" value="1"/>
</dbReference>
<dbReference type="PANTHER" id="PTHR23048">
    <property type="entry name" value="MYOSIN LIGHT CHAIN 1, 3"/>
    <property type="match status" value="1"/>
</dbReference>